<gene>
    <name evidence="1" type="ORF">AGOR_G00024500</name>
</gene>
<proteinExistence type="predicted"/>
<dbReference type="AlphaFoldDB" id="A0A8T3E5B3"/>
<evidence type="ECO:0000313" key="1">
    <source>
        <dbReference type="EMBL" id="KAI1903174.1"/>
    </source>
</evidence>
<reference evidence="1" key="1">
    <citation type="submission" date="2021-01" db="EMBL/GenBank/DDBJ databases">
        <authorList>
            <person name="Zahm M."/>
            <person name="Roques C."/>
            <person name="Cabau C."/>
            <person name="Klopp C."/>
            <person name="Donnadieu C."/>
            <person name="Jouanno E."/>
            <person name="Lampietro C."/>
            <person name="Louis A."/>
            <person name="Herpin A."/>
            <person name="Echchiki A."/>
            <person name="Berthelot C."/>
            <person name="Parey E."/>
            <person name="Roest-Crollius H."/>
            <person name="Braasch I."/>
            <person name="Postlethwait J."/>
            <person name="Bobe J."/>
            <person name="Montfort J."/>
            <person name="Bouchez O."/>
            <person name="Begum T."/>
            <person name="Mejri S."/>
            <person name="Adams A."/>
            <person name="Chen W.-J."/>
            <person name="Guiguen Y."/>
        </authorList>
    </citation>
    <scope>NUCLEOTIDE SEQUENCE</scope>
    <source>
        <tissue evidence="1">Blood</tissue>
    </source>
</reference>
<keyword evidence="2" id="KW-1185">Reference proteome</keyword>
<protein>
    <submittedName>
        <fullName evidence="1">Uncharacterized protein</fullName>
    </submittedName>
</protein>
<name>A0A8T3E5B3_9TELE</name>
<evidence type="ECO:0000313" key="2">
    <source>
        <dbReference type="Proteomes" id="UP000829720"/>
    </source>
</evidence>
<accession>A0A8T3E5B3</accession>
<dbReference type="Proteomes" id="UP000829720">
    <property type="component" value="Unassembled WGS sequence"/>
</dbReference>
<organism evidence="1 2">
    <name type="scientific">Albula goreensis</name>
    <dbReference type="NCBI Taxonomy" id="1534307"/>
    <lineage>
        <taxon>Eukaryota</taxon>
        <taxon>Metazoa</taxon>
        <taxon>Chordata</taxon>
        <taxon>Craniata</taxon>
        <taxon>Vertebrata</taxon>
        <taxon>Euteleostomi</taxon>
        <taxon>Actinopterygii</taxon>
        <taxon>Neopterygii</taxon>
        <taxon>Teleostei</taxon>
        <taxon>Albuliformes</taxon>
        <taxon>Albulidae</taxon>
        <taxon>Albula</taxon>
    </lineage>
</organism>
<comment type="caution">
    <text evidence="1">The sequence shown here is derived from an EMBL/GenBank/DDBJ whole genome shotgun (WGS) entry which is preliminary data.</text>
</comment>
<dbReference type="EMBL" id="JAERUA010000002">
    <property type="protein sequence ID" value="KAI1903174.1"/>
    <property type="molecule type" value="Genomic_DNA"/>
</dbReference>
<sequence length="109" mass="12539">MTSRYDLASRKNGICTSFWQMLEVQQYQQRKGIISSEPPVTNFLRFIGHTASKEFYYTGIKLHQAQSPYTCLTQHQILQTTGHLCLIGNQCVNFPAVNSVLYQLLQHQT</sequence>